<accession>A0A1H4I825</accession>
<dbReference type="STRING" id="156980.SAMN04489745_0056"/>
<organism evidence="1 3">
    <name type="scientific">Arthrobacter woluwensis</name>
    <dbReference type="NCBI Taxonomy" id="156980"/>
    <lineage>
        <taxon>Bacteria</taxon>
        <taxon>Bacillati</taxon>
        <taxon>Actinomycetota</taxon>
        <taxon>Actinomycetes</taxon>
        <taxon>Micrococcales</taxon>
        <taxon>Micrococcaceae</taxon>
        <taxon>Arthrobacter</taxon>
    </lineage>
</organism>
<dbReference type="RefSeq" id="WP_139244588.1">
    <property type="nucleotide sequence ID" value="NZ_FNSN01000002.1"/>
</dbReference>
<reference evidence="1 3" key="1">
    <citation type="submission" date="2016-10" db="EMBL/GenBank/DDBJ databases">
        <authorList>
            <person name="de Groot N.N."/>
        </authorList>
    </citation>
    <scope>NUCLEOTIDE SEQUENCE [LARGE SCALE GENOMIC DNA]</scope>
    <source>
        <strain evidence="1 3">DSM 10495</strain>
    </source>
</reference>
<sequence>MATESGSNRQYHATHGKWIVADGVPDSPLGLLSIGDQYFGGESLRSSLDKVGAALLIKAAKKVRENREPLDTTSTWEGGTVRVKVDPILAPISGTTVGIMGIITDPSAPLPPRPEVGVVEWKVETDTKRLLEQSWDAGMFALYENAQPVGSIAQWMNQSISPRGRDVFEGAIRDGMDIRDTRFLVKYYIFPGGGRSREKQLEFSGWTADDPDESSFFWLRGIAREARKGTPIIRPVTDTLTGDLYQRAASLAAEDSLFIRIDSKTWDLYFPIDNWATFGLKRPTTPSLADVMAPESFQELQAGSKVGAEGVLDPAFMLGDNGDWKPFRFRWIRLTNVGPGEQFIMAHLRPDA</sequence>
<keyword evidence="3" id="KW-1185">Reference proteome</keyword>
<dbReference type="EMBL" id="FNSN01000002">
    <property type="protein sequence ID" value="SEB30288.1"/>
    <property type="molecule type" value="Genomic_DNA"/>
</dbReference>
<evidence type="ECO:0000313" key="1">
    <source>
        <dbReference type="EMBL" id="SEB29508.1"/>
    </source>
</evidence>
<evidence type="ECO:0008006" key="4">
    <source>
        <dbReference type="Google" id="ProtNLM"/>
    </source>
</evidence>
<protein>
    <recommendedName>
        <fullName evidence="4">Rv3651-like N-terminal domain-containing protein</fullName>
    </recommendedName>
</protein>
<name>A0A1H4I825_9MICC</name>
<dbReference type="Proteomes" id="UP000182652">
    <property type="component" value="Unassembled WGS sequence"/>
</dbReference>
<evidence type="ECO:0000313" key="2">
    <source>
        <dbReference type="EMBL" id="SEB30288.1"/>
    </source>
</evidence>
<dbReference type="EMBL" id="FNSN01000002">
    <property type="protein sequence ID" value="SEB29508.1"/>
    <property type="molecule type" value="Genomic_DNA"/>
</dbReference>
<evidence type="ECO:0000313" key="3">
    <source>
        <dbReference type="Proteomes" id="UP000182652"/>
    </source>
</evidence>
<dbReference type="AlphaFoldDB" id="A0A1H4I825"/>
<proteinExistence type="predicted"/>
<gene>
    <name evidence="1" type="ORF">SAMN04489745_0056</name>
    <name evidence="2" type="ORF">SAMN04489745_0129</name>
</gene>